<keyword evidence="2 4" id="KW-0238">DNA-binding</keyword>
<dbReference type="SUPFAM" id="SSF48498">
    <property type="entry name" value="Tetracyclin repressor-like, C-terminal domain"/>
    <property type="match status" value="1"/>
</dbReference>
<dbReference type="RefSeq" id="WP_190102257.1">
    <property type="nucleotide sequence ID" value="NZ_BMUH01000002.1"/>
</dbReference>
<evidence type="ECO:0000256" key="3">
    <source>
        <dbReference type="ARBA" id="ARBA00023163"/>
    </source>
</evidence>
<name>A0ABY6R6K1_9ACTN</name>
<dbReference type="InterPro" id="IPR036271">
    <property type="entry name" value="Tet_transcr_reg_TetR-rel_C_sf"/>
</dbReference>
<dbReference type="Pfam" id="PF00440">
    <property type="entry name" value="TetR_N"/>
    <property type="match status" value="1"/>
</dbReference>
<evidence type="ECO:0000313" key="6">
    <source>
        <dbReference type="EMBL" id="UZX25673.1"/>
    </source>
</evidence>
<dbReference type="PANTHER" id="PTHR30055">
    <property type="entry name" value="HTH-TYPE TRANSCRIPTIONAL REGULATOR RUTR"/>
    <property type="match status" value="1"/>
</dbReference>
<evidence type="ECO:0000256" key="4">
    <source>
        <dbReference type="PROSITE-ProRule" id="PRU00335"/>
    </source>
</evidence>
<dbReference type="Gene3D" id="1.10.357.10">
    <property type="entry name" value="Tetracycline Repressor, domain 2"/>
    <property type="match status" value="1"/>
</dbReference>
<evidence type="ECO:0000256" key="2">
    <source>
        <dbReference type="ARBA" id="ARBA00023125"/>
    </source>
</evidence>
<dbReference type="PANTHER" id="PTHR30055:SF234">
    <property type="entry name" value="HTH-TYPE TRANSCRIPTIONAL REGULATOR BETI"/>
    <property type="match status" value="1"/>
</dbReference>
<protein>
    <submittedName>
        <fullName evidence="6">TetR/AcrR family transcriptional regulator</fullName>
    </submittedName>
</protein>
<dbReference type="SUPFAM" id="SSF46689">
    <property type="entry name" value="Homeodomain-like"/>
    <property type="match status" value="1"/>
</dbReference>
<dbReference type="InterPro" id="IPR050109">
    <property type="entry name" value="HTH-type_TetR-like_transc_reg"/>
</dbReference>
<proteinExistence type="predicted"/>
<feature type="domain" description="HTH tetR-type" evidence="5">
    <location>
        <begin position="19"/>
        <end position="78"/>
    </location>
</feature>
<feature type="DNA-binding region" description="H-T-H motif" evidence="4">
    <location>
        <begin position="41"/>
        <end position="60"/>
    </location>
</feature>
<keyword evidence="1" id="KW-0805">Transcription regulation</keyword>
<dbReference type="Proteomes" id="UP001164506">
    <property type="component" value="Chromosome"/>
</dbReference>
<evidence type="ECO:0000259" key="5">
    <source>
        <dbReference type="PROSITE" id="PS50977"/>
    </source>
</evidence>
<dbReference type="PROSITE" id="PS50977">
    <property type="entry name" value="HTH_TETR_2"/>
    <property type="match status" value="1"/>
</dbReference>
<reference evidence="6" key="1">
    <citation type="submission" date="2021-09" db="EMBL/GenBank/DDBJ databases">
        <title>Complete genome sequence and metabolic characterization of Streptomyces tanashiensis DSM 731 the producer of antibacterial Kalafungin and diverse secondary metabolites.</title>
        <authorList>
            <person name="Abbasi M.N."/>
            <person name="Anwar M.N."/>
            <person name="Alam K."/>
            <person name="Shoaib M."/>
            <person name="Lin Z."/>
            <person name="Hayat M."/>
            <person name="Ali M.I."/>
            <person name="Malik H.M.T."/>
            <person name="Ahmed I."/>
            <person name="Li A."/>
            <person name="Hailong Wang H."/>
            <person name="Zhang Y."/>
        </authorList>
    </citation>
    <scope>NUCLEOTIDE SEQUENCE</scope>
    <source>
        <strain evidence="6">Kala</strain>
    </source>
</reference>
<evidence type="ECO:0000313" key="7">
    <source>
        <dbReference type="Proteomes" id="UP001164506"/>
    </source>
</evidence>
<dbReference type="PRINTS" id="PR00455">
    <property type="entry name" value="HTHTETR"/>
</dbReference>
<dbReference type="GeneID" id="95604851"/>
<gene>
    <name evidence="6" type="ORF">LDH80_35465</name>
</gene>
<accession>A0ABY6R6K1</accession>
<dbReference type="Pfam" id="PF21597">
    <property type="entry name" value="TetR_C_43"/>
    <property type="match status" value="1"/>
</dbReference>
<evidence type="ECO:0000256" key="1">
    <source>
        <dbReference type="ARBA" id="ARBA00023015"/>
    </source>
</evidence>
<dbReference type="InterPro" id="IPR009057">
    <property type="entry name" value="Homeodomain-like_sf"/>
</dbReference>
<keyword evidence="7" id="KW-1185">Reference proteome</keyword>
<dbReference type="InterPro" id="IPR001647">
    <property type="entry name" value="HTH_TetR"/>
</dbReference>
<dbReference type="EMBL" id="CP084204">
    <property type="protein sequence ID" value="UZX25673.1"/>
    <property type="molecule type" value="Genomic_DNA"/>
</dbReference>
<dbReference type="InterPro" id="IPR049445">
    <property type="entry name" value="TetR_SbtR-like_C"/>
</dbReference>
<sequence length="197" mass="21235">MTNRQGRPAAEPPQRTDARLNRERLVTAAREVFAEAGPGASLNEIARRAGVGPGTLYRHFPHRSALLTAVLADRIETLCAHAERLLAAENADEALEQWLGAFLTHARVNQGMGSALLVESAGELGYDCHRRILDMAAGLLARAQQHGTARADLTADDLLPLVIGIALSTAHDERAGQPELLLDLVLDAVHGAPRRRK</sequence>
<organism evidence="6 7">
    <name type="scientific">Streptomyces tanashiensis</name>
    <dbReference type="NCBI Taxonomy" id="67367"/>
    <lineage>
        <taxon>Bacteria</taxon>
        <taxon>Bacillati</taxon>
        <taxon>Actinomycetota</taxon>
        <taxon>Actinomycetes</taxon>
        <taxon>Kitasatosporales</taxon>
        <taxon>Streptomycetaceae</taxon>
        <taxon>Streptomyces</taxon>
    </lineage>
</organism>
<keyword evidence="3" id="KW-0804">Transcription</keyword>